<dbReference type="AlphaFoldDB" id="A0A9E7FQE6"/>
<name>A0A9E7FQE6_9LILI</name>
<keyword evidence="3" id="KW-1185">Reference proteome</keyword>
<organism evidence="2 3">
    <name type="scientific">Musa troglodytarum</name>
    <name type="common">fe'i banana</name>
    <dbReference type="NCBI Taxonomy" id="320322"/>
    <lineage>
        <taxon>Eukaryota</taxon>
        <taxon>Viridiplantae</taxon>
        <taxon>Streptophyta</taxon>
        <taxon>Embryophyta</taxon>
        <taxon>Tracheophyta</taxon>
        <taxon>Spermatophyta</taxon>
        <taxon>Magnoliopsida</taxon>
        <taxon>Liliopsida</taxon>
        <taxon>Zingiberales</taxon>
        <taxon>Musaceae</taxon>
        <taxon>Musa</taxon>
    </lineage>
</organism>
<evidence type="ECO:0000256" key="1">
    <source>
        <dbReference type="SAM" id="MobiDB-lite"/>
    </source>
</evidence>
<feature type="region of interest" description="Disordered" evidence="1">
    <location>
        <begin position="1"/>
        <end position="20"/>
    </location>
</feature>
<accession>A0A9E7FQE6</accession>
<gene>
    <name evidence="2" type="ORF">MUK42_18357</name>
</gene>
<protein>
    <submittedName>
        <fullName evidence="2">Uncharacterized protein</fullName>
    </submittedName>
</protein>
<evidence type="ECO:0000313" key="3">
    <source>
        <dbReference type="Proteomes" id="UP001055439"/>
    </source>
</evidence>
<evidence type="ECO:0000313" key="2">
    <source>
        <dbReference type="EMBL" id="URE01021.1"/>
    </source>
</evidence>
<sequence>MSSSNKTPSPLGSSSTGDDLSIAFCPLFRRRRCAERSTASCRKVVEVSSSPVGSESFETPRVPWDVVQMKEAHDCSSVVTSW</sequence>
<dbReference type="EMBL" id="CP097507">
    <property type="protein sequence ID" value="URE01021.1"/>
    <property type="molecule type" value="Genomic_DNA"/>
</dbReference>
<reference evidence="2" key="1">
    <citation type="submission" date="2022-05" db="EMBL/GenBank/DDBJ databases">
        <title>The Musa troglodytarum L. genome provides insights into the mechanism of non-climacteric behaviour and enrichment of carotenoids.</title>
        <authorList>
            <person name="Wang J."/>
        </authorList>
    </citation>
    <scope>NUCLEOTIDE SEQUENCE</scope>
    <source>
        <tissue evidence="2">Leaf</tissue>
    </source>
</reference>
<dbReference type="Proteomes" id="UP001055439">
    <property type="component" value="Chromosome 5"/>
</dbReference>
<proteinExistence type="predicted"/>
<feature type="compositionally biased region" description="Polar residues" evidence="1">
    <location>
        <begin position="1"/>
        <end position="18"/>
    </location>
</feature>